<dbReference type="EMBL" id="BPLR01020843">
    <property type="protein sequence ID" value="GIX83209.1"/>
    <property type="molecule type" value="Genomic_DNA"/>
</dbReference>
<keyword evidence="2" id="KW-1185">Reference proteome</keyword>
<evidence type="ECO:0000313" key="2">
    <source>
        <dbReference type="Proteomes" id="UP001054945"/>
    </source>
</evidence>
<sequence>MQVRWFKDDAAINVQTSYRSMWTTLVPKNSKRPIFTAILGFEKAHMLDSGESSASVVRCSQKMPLFSGDVVCLLSLWPLQVKGKQNSFGVNSCIIALVEMVPW</sequence>
<reference evidence="1 2" key="1">
    <citation type="submission" date="2021-06" db="EMBL/GenBank/DDBJ databases">
        <title>Caerostris extrusa draft genome.</title>
        <authorList>
            <person name="Kono N."/>
            <person name="Arakawa K."/>
        </authorList>
    </citation>
    <scope>NUCLEOTIDE SEQUENCE [LARGE SCALE GENOMIC DNA]</scope>
</reference>
<evidence type="ECO:0000313" key="1">
    <source>
        <dbReference type="EMBL" id="GIX83209.1"/>
    </source>
</evidence>
<gene>
    <name evidence="1" type="ORF">CEXT_80161</name>
</gene>
<name>A0AAV4NFR5_CAEEX</name>
<protein>
    <submittedName>
        <fullName evidence="1">Uncharacterized protein</fullName>
    </submittedName>
</protein>
<proteinExistence type="predicted"/>
<dbReference type="Proteomes" id="UP001054945">
    <property type="component" value="Unassembled WGS sequence"/>
</dbReference>
<comment type="caution">
    <text evidence="1">The sequence shown here is derived from an EMBL/GenBank/DDBJ whole genome shotgun (WGS) entry which is preliminary data.</text>
</comment>
<accession>A0AAV4NFR5</accession>
<dbReference type="AlphaFoldDB" id="A0AAV4NFR5"/>
<organism evidence="1 2">
    <name type="scientific">Caerostris extrusa</name>
    <name type="common">Bark spider</name>
    <name type="synonym">Caerostris bankana</name>
    <dbReference type="NCBI Taxonomy" id="172846"/>
    <lineage>
        <taxon>Eukaryota</taxon>
        <taxon>Metazoa</taxon>
        <taxon>Ecdysozoa</taxon>
        <taxon>Arthropoda</taxon>
        <taxon>Chelicerata</taxon>
        <taxon>Arachnida</taxon>
        <taxon>Araneae</taxon>
        <taxon>Araneomorphae</taxon>
        <taxon>Entelegynae</taxon>
        <taxon>Araneoidea</taxon>
        <taxon>Araneidae</taxon>
        <taxon>Caerostris</taxon>
    </lineage>
</organism>